<proteinExistence type="predicted"/>
<reference evidence="1" key="1">
    <citation type="submission" date="2018-05" db="EMBL/GenBank/DDBJ databases">
        <title>Draft genome of Mucuna pruriens seed.</title>
        <authorList>
            <person name="Nnadi N.E."/>
            <person name="Vos R."/>
            <person name="Hasami M.H."/>
            <person name="Devisetty U.K."/>
            <person name="Aguiy J.C."/>
        </authorList>
    </citation>
    <scope>NUCLEOTIDE SEQUENCE [LARGE SCALE GENOMIC DNA]</scope>
    <source>
        <strain evidence="1">JCA_2017</strain>
    </source>
</reference>
<evidence type="ECO:0000313" key="1">
    <source>
        <dbReference type="EMBL" id="RDX89855.1"/>
    </source>
</evidence>
<name>A0A371GH05_MUCPR</name>
<gene>
    <name evidence="1" type="ORF">CR513_28361</name>
</gene>
<dbReference type="Proteomes" id="UP000257109">
    <property type="component" value="Unassembled WGS sequence"/>
</dbReference>
<keyword evidence="2" id="KW-1185">Reference proteome</keyword>
<dbReference type="EMBL" id="QJKJ01005554">
    <property type="protein sequence ID" value="RDX89855.1"/>
    <property type="molecule type" value="Genomic_DNA"/>
</dbReference>
<evidence type="ECO:0000313" key="2">
    <source>
        <dbReference type="Proteomes" id="UP000257109"/>
    </source>
</evidence>
<sequence>MSRLGRRKNMKQVMMVQSGSGHPKDSAISFLENDYDDVQPHQDDSMVISIVVADYKVERVLVDQGSSTYVGQRKSWRHARGLIGFAREQVEIRGAIDLRTTFGVGLDTKIVLLRFTVIIAQAFYNIILG</sequence>
<comment type="caution">
    <text evidence="1">The sequence shown here is derived from an EMBL/GenBank/DDBJ whole genome shotgun (WGS) entry which is preliminary data.</text>
</comment>
<dbReference type="OrthoDB" id="1752268at2759"/>
<feature type="non-terminal residue" evidence="1">
    <location>
        <position position="1"/>
    </location>
</feature>
<organism evidence="1 2">
    <name type="scientific">Mucuna pruriens</name>
    <name type="common">Velvet bean</name>
    <name type="synonym">Dolichos pruriens</name>
    <dbReference type="NCBI Taxonomy" id="157652"/>
    <lineage>
        <taxon>Eukaryota</taxon>
        <taxon>Viridiplantae</taxon>
        <taxon>Streptophyta</taxon>
        <taxon>Embryophyta</taxon>
        <taxon>Tracheophyta</taxon>
        <taxon>Spermatophyta</taxon>
        <taxon>Magnoliopsida</taxon>
        <taxon>eudicotyledons</taxon>
        <taxon>Gunneridae</taxon>
        <taxon>Pentapetalae</taxon>
        <taxon>rosids</taxon>
        <taxon>fabids</taxon>
        <taxon>Fabales</taxon>
        <taxon>Fabaceae</taxon>
        <taxon>Papilionoideae</taxon>
        <taxon>50 kb inversion clade</taxon>
        <taxon>NPAAA clade</taxon>
        <taxon>indigoferoid/millettioid clade</taxon>
        <taxon>Phaseoleae</taxon>
        <taxon>Mucuna</taxon>
    </lineage>
</organism>
<dbReference type="AlphaFoldDB" id="A0A371GH05"/>
<protein>
    <submittedName>
        <fullName evidence="1">Uncharacterized protein</fullName>
    </submittedName>
</protein>
<accession>A0A371GH05</accession>